<dbReference type="EMBL" id="ML986502">
    <property type="protein sequence ID" value="KAF2274447.1"/>
    <property type="molecule type" value="Genomic_DNA"/>
</dbReference>
<accession>A0A6A6JDT8</accession>
<dbReference type="AlphaFoldDB" id="A0A6A6JDT8"/>
<protein>
    <submittedName>
        <fullName evidence="1">Uncharacterized protein</fullName>
    </submittedName>
</protein>
<organism evidence="1 2">
    <name type="scientific">Westerdykella ornata</name>
    <dbReference type="NCBI Taxonomy" id="318751"/>
    <lineage>
        <taxon>Eukaryota</taxon>
        <taxon>Fungi</taxon>
        <taxon>Dikarya</taxon>
        <taxon>Ascomycota</taxon>
        <taxon>Pezizomycotina</taxon>
        <taxon>Dothideomycetes</taxon>
        <taxon>Pleosporomycetidae</taxon>
        <taxon>Pleosporales</taxon>
        <taxon>Sporormiaceae</taxon>
        <taxon>Westerdykella</taxon>
    </lineage>
</organism>
<keyword evidence="2" id="KW-1185">Reference proteome</keyword>
<dbReference type="Proteomes" id="UP000800097">
    <property type="component" value="Unassembled WGS sequence"/>
</dbReference>
<gene>
    <name evidence="1" type="ORF">EI97DRAFT_435000</name>
</gene>
<dbReference type="GeneID" id="54551942"/>
<proteinExistence type="predicted"/>
<name>A0A6A6JDT8_WESOR</name>
<sequence>MPTSLFIHTENRAPPVQGHGRCGLTVLPTSVIDAFVPPPKGSWQGTVEGAHRAAWLSGAILRYNVASVFLYAR</sequence>
<evidence type="ECO:0000313" key="2">
    <source>
        <dbReference type="Proteomes" id="UP000800097"/>
    </source>
</evidence>
<evidence type="ECO:0000313" key="1">
    <source>
        <dbReference type="EMBL" id="KAF2274447.1"/>
    </source>
</evidence>
<dbReference type="RefSeq" id="XP_033651986.1">
    <property type="nucleotide sequence ID" value="XM_033798767.1"/>
</dbReference>
<reference evidence="1" key="1">
    <citation type="journal article" date="2020" name="Stud. Mycol.">
        <title>101 Dothideomycetes genomes: a test case for predicting lifestyles and emergence of pathogens.</title>
        <authorList>
            <person name="Haridas S."/>
            <person name="Albert R."/>
            <person name="Binder M."/>
            <person name="Bloem J."/>
            <person name="Labutti K."/>
            <person name="Salamov A."/>
            <person name="Andreopoulos B."/>
            <person name="Baker S."/>
            <person name="Barry K."/>
            <person name="Bills G."/>
            <person name="Bluhm B."/>
            <person name="Cannon C."/>
            <person name="Castanera R."/>
            <person name="Culley D."/>
            <person name="Daum C."/>
            <person name="Ezra D."/>
            <person name="Gonzalez J."/>
            <person name="Henrissat B."/>
            <person name="Kuo A."/>
            <person name="Liang C."/>
            <person name="Lipzen A."/>
            <person name="Lutzoni F."/>
            <person name="Magnuson J."/>
            <person name="Mondo S."/>
            <person name="Nolan M."/>
            <person name="Ohm R."/>
            <person name="Pangilinan J."/>
            <person name="Park H.-J."/>
            <person name="Ramirez L."/>
            <person name="Alfaro M."/>
            <person name="Sun H."/>
            <person name="Tritt A."/>
            <person name="Yoshinaga Y."/>
            <person name="Zwiers L.-H."/>
            <person name="Turgeon B."/>
            <person name="Goodwin S."/>
            <person name="Spatafora J."/>
            <person name="Crous P."/>
            <person name="Grigoriev I."/>
        </authorList>
    </citation>
    <scope>NUCLEOTIDE SEQUENCE</scope>
    <source>
        <strain evidence="1">CBS 379.55</strain>
    </source>
</reference>